<dbReference type="EMBL" id="JDRS01000024">
    <property type="protein sequence ID" value="KDS92523.1"/>
    <property type="molecule type" value="Genomic_DNA"/>
</dbReference>
<keyword evidence="3" id="KW-1185">Reference proteome</keyword>
<comment type="caution">
    <text evidence="2">The sequence shown here is derived from an EMBL/GenBank/DDBJ whole genome shotgun (WGS) entry which is preliminary data.</text>
</comment>
<evidence type="ECO:0000313" key="2">
    <source>
        <dbReference type="EMBL" id="KDS92523.1"/>
    </source>
</evidence>
<proteinExistence type="predicted"/>
<organism evidence="2 3">
    <name type="scientific">Dermabacter hominis 1368</name>
    <dbReference type="NCBI Taxonomy" id="1450519"/>
    <lineage>
        <taxon>Bacteria</taxon>
        <taxon>Bacillati</taxon>
        <taxon>Actinomycetota</taxon>
        <taxon>Actinomycetes</taxon>
        <taxon>Micrococcales</taxon>
        <taxon>Dermabacteraceae</taxon>
        <taxon>Dermabacter</taxon>
    </lineage>
</organism>
<evidence type="ECO:0000313" key="3">
    <source>
        <dbReference type="Proteomes" id="UP000030182"/>
    </source>
</evidence>
<sequence>MLLGCSGALFVLAALTVAGLLAFMFLGDREEQASDPSPDTSSSQAVSPKSGEPETVGDTHLAYSEARGEDPDHDYVVRARYEDESGGGFEIGIENDTGRTFEEDTAGLMNRQDIGPWVCGTQYEMNVCMADDERGRVLLVPLDTDADLSTIAAWGEEFMEQLK</sequence>
<name>A0ABR4SH86_9MICO</name>
<gene>
    <name evidence="2" type="ORF">DHOM_10670</name>
</gene>
<evidence type="ECO:0000256" key="1">
    <source>
        <dbReference type="SAM" id="MobiDB-lite"/>
    </source>
</evidence>
<feature type="compositionally biased region" description="Polar residues" evidence="1">
    <location>
        <begin position="34"/>
        <end position="47"/>
    </location>
</feature>
<feature type="region of interest" description="Disordered" evidence="1">
    <location>
        <begin position="31"/>
        <end position="71"/>
    </location>
</feature>
<dbReference type="Proteomes" id="UP000030182">
    <property type="component" value="Unassembled WGS sequence"/>
</dbReference>
<reference evidence="2 3" key="1">
    <citation type="submission" date="2014-01" db="EMBL/GenBank/DDBJ databases">
        <title>Draft genome sequence of the multidrug-resistant clinical isolate Dermabacter hominis 1368.</title>
        <authorList>
            <person name="Albersmeier A."/>
            <person name="Bomholt C."/>
            <person name="Glaub A."/>
            <person name="Ruckert C."/>
            <person name="Soriano F."/>
            <person name="Fernandez-Natal I."/>
            <person name="Tauch A."/>
        </authorList>
    </citation>
    <scope>NUCLEOTIDE SEQUENCE [LARGE SCALE GENOMIC DNA]</scope>
    <source>
        <strain evidence="2 3">1368</strain>
    </source>
</reference>
<accession>A0ABR4SH86</accession>
<protein>
    <submittedName>
        <fullName evidence="2">Uncharacterized protein</fullName>
    </submittedName>
</protein>